<dbReference type="OrthoDB" id="10051290at2759"/>
<name>A0A8S1QD24_9CILI</name>
<dbReference type="PANTHER" id="PTHR10362">
    <property type="entry name" value="HISTIDINE AMMONIA-LYASE"/>
    <property type="match status" value="1"/>
</dbReference>
<evidence type="ECO:0000313" key="2">
    <source>
        <dbReference type="Proteomes" id="UP000692954"/>
    </source>
</evidence>
<dbReference type="InterPro" id="IPR001106">
    <property type="entry name" value="Aromatic_Lyase"/>
</dbReference>
<dbReference type="EMBL" id="CAJJDN010000102">
    <property type="protein sequence ID" value="CAD8113014.1"/>
    <property type="molecule type" value="Genomic_DNA"/>
</dbReference>
<dbReference type="Pfam" id="PF00221">
    <property type="entry name" value="Lyase_aromatic"/>
    <property type="match status" value="1"/>
</dbReference>
<reference evidence="1" key="1">
    <citation type="submission" date="2021-01" db="EMBL/GenBank/DDBJ databases">
        <authorList>
            <consortium name="Genoscope - CEA"/>
            <person name="William W."/>
        </authorList>
    </citation>
    <scope>NUCLEOTIDE SEQUENCE</scope>
</reference>
<comment type="caution">
    <text evidence="1">The sequence shown here is derived from an EMBL/GenBank/DDBJ whole genome shotgun (WGS) entry which is preliminary data.</text>
</comment>
<organism evidence="1 2">
    <name type="scientific">Paramecium sonneborni</name>
    <dbReference type="NCBI Taxonomy" id="65129"/>
    <lineage>
        <taxon>Eukaryota</taxon>
        <taxon>Sar</taxon>
        <taxon>Alveolata</taxon>
        <taxon>Ciliophora</taxon>
        <taxon>Intramacronucleata</taxon>
        <taxon>Oligohymenophorea</taxon>
        <taxon>Peniculida</taxon>
        <taxon>Parameciidae</taxon>
        <taxon>Paramecium</taxon>
    </lineage>
</organism>
<protein>
    <submittedName>
        <fullName evidence="1">Uncharacterized protein</fullName>
    </submittedName>
</protein>
<gene>
    <name evidence="1" type="ORF">PSON_ATCC_30995.1.T1020059</name>
</gene>
<sequence>MIIQLPQNYSLQLVSDILQNDTQIQFEEIKVEECRESFQTFIKNTKQQIYGFNTLLGFKMPNPIKDLQNYETQQLQELFQCIPSDPPQFVNEDLCKITLFILINNLVNCSGVSLNTLKQLQQHFNNKTHLQLPSINFNTQYYDASLNWAILSTLKNISEYDAIIITFTKSLSFATLLYNTYRSFKCIKMAFITTSISFEATNGVICAFTQLVNEVKQHQGQIEVAQELYNLLTLNDEESDLNLSLKTITHNILQDAYSTRCIPQVIGASLDSIKFIINTIQSQQIGQRAYQFLYQTNSNHIQDIIYNQLNNNETELLLLDYLAIAVSEIGAITERRIQRLMNPQLTKLQDYYDQYLRDDQSLFGFQQLANQASNLIQKNKKYCHPVSADSMPQTTHLEDINNNFEDSILKMQHIINNTIQILAIDMFLSSRIIQKLEAKEGKLIHTKLNNIVQQILPIQTTNQVTQWLEQFIQL</sequence>
<keyword evidence="2" id="KW-1185">Reference proteome</keyword>
<dbReference type="Proteomes" id="UP000692954">
    <property type="component" value="Unassembled WGS sequence"/>
</dbReference>
<proteinExistence type="predicted"/>
<accession>A0A8S1QD24</accession>
<evidence type="ECO:0000313" key="1">
    <source>
        <dbReference type="EMBL" id="CAD8113014.1"/>
    </source>
</evidence>
<dbReference type="AlphaFoldDB" id="A0A8S1QD24"/>